<dbReference type="Pfam" id="PF00205">
    <property type="entry name" value="TPP_enzyme_M"/>
    <property type="match status" value="1"/>
</dbReference>
<dbReference type="GO" id="GO:0004737">
    <property type="term" value="F:pyruvate decarboxylase activity"/>
    <property type="evidence" value="ECO:0007669"/>
    <property type="project" value="UniProtKB-EC"/>
</dbReference>
<dbReference type="Gene3D" id="3.40.50.1220">
    <property type="entry name" value="TPP-binding domain"/>
    <property type="match status" value="1"/>
</dbReference>
<dbReference type="GO" id="GO:0000949">
    <property type="term" value="P:aromatic amino acid family catabolic process to alcohol via Ehrlich pathway"/>
    <property type="evidence" value="ECO:0007669"/>
    <property type="project" value="TreeGrafter"/>
</dbReference>
<organism evidence="16 17">
    <name type="scientific">Pleurostoma richardsiae</name>
    <dbReference type="NCBI Taxonomy" id="41990"/>
    <lineage>
        <taxon>Eukaryota</taxon>
        <taxon>Fungi</taxon>
        <taxon>Dikarya</taxon>
        <taxon>Ascomycota</taxon>
        <taxon>Pezizomycotina</taxon>
        <taxon>Sordariomycetes</taxon>
        <taxon>Sordariomycetidae</taxon>
        <taxon>Calosphaeriales</taxon>
        <taxon>Pleurostomataceae</taxon>
        <taxon>Pleurostoma</taxon>
    </lineage>
</organism>
<evidence type="ECO:0000256" key="7">
    <source>
        <dbReference type="ARBA" id="ARBA00022793"/>
    </source>
</evidence>
<dbReference type="InterPro" id="IPR047214">
    <property type="entry name" value="TPP_PDC_IPDC"/>
</dbReference>
<dbReference type="EMBL" id="JANBVO010000041">
    <property type="protein sequence ID" value="KAJ9134759.1"/>
    <property type="molecule type" value="Genomic_DNA"/>
</dbReference>
<evidence type="ECO:0000259" key="14">
    <source>
        <dbReference type="Pfam" id="PF02775"/>
    </source>
</evidence>
<dbReference type="InterPro" id="IPR012110">
    <property type="entry name" value="PDC/IPDC-like"/>
</dbReference>
<evidence type="ECO:0000256" key="6">
    <source>
        <dbReference type="ARBA" id="ARBA00022723"/>
    </source>
</evidence>
<feature type="binding site" evidence="11">
    <location>
        <position position="453"/>
    </location>
    <ligand>
        <name>Mg(2+)</name>
        <dbReference type="ChEBI" id="CHEBI:18420"/>
    </ligand>
</feature>
<dbReference type="CDD" id="cd07038">
    <property type="entry name" value="TPP_PYR_PDC_IPDC_like"/>
    <property type="match status" value="1"/>
</dbReference>
<feature type="domain" description="Thiamine pyrophosphate enzyme N-terminal TPP-binding" evidence="15">
    <location>
        <begin position="16"/>
        <end position="121"/>
    </location>
</feature>
<dbReference type="EC" id="4.1.1.1" evidence="4"/>
<keyword evidence="7" id="KW-0210">Decarboxylase</keyword>
<keyword evidence="16" id="KW-0670">Pyruvate</keyword>
<dbReference type="FunFam" id="3.40.50.970:FF:000024">
    <property type="entry name" value="Pyruvate decarboxylase isozyme"/>
    <property type="match status" value="1"/>
</dbReference>
<evidence type="ECO:0000256" key="9">
    <source>
        <dbReference type="ARBA" id="ARBA00023052"/>
    </source>
</evidence>
<dbReference type="Pfam" id="PF02775">
    <property type="entry name" value="TPP_enzyme_C"/>
    <property type="match status" value="1"/>
</dbReference>
<dbReference type="InterPro" id="IPR047213">
    <property type="entry name" value="TPP_PYR_PDC_IPDC-like"/>
</dbReference>
<sequence length="575" mass="62949">MTTDDIRTQGLKEPVDVAKYLLGRLHQVGVRSVHGVPGDYNLVALDYLADSGLNWVGSVNELNAAYAADGYARVKGISALITTFGVGELSAINGMAGAFAEQVPVVHIVGCPSTISQRNGMLLHHTLGNGDFNVFANMSKDISCDVAKLNHPNEVANQIDNALRECWIRSRPVYIMLPTDIVQKKVEGARLKTPIDLSGPKNDPEREDYVVDVVLKYLHDAKHPIILVDACAIRHRVLPEVHDLIEKTNLPVFVTPMGKGAINESHPNYGGVYAGEASHPNVTKQVDTADLILSIGALKSDFNTAGFSYRTSQLNTIDLHSTHCVVRYSHYPGVTMKGVLQKVVERVDLQKLSVVPVTPVRNEVAKNRDESPAITQQWFWPKIGEYLKQNDIVVTETGTANFGIWDTKFPHGVTALSQVLWGSIGWSVGACQGAALAAKDAETDRRTVLFVGDGSIQLTAQEVSTIVRQNLKVTLFCICNDGFTIERFIHGMEAGYNDIAPWQFKELPTVFGAKADRVRKFSVKTKDDLEKLLGDADFNSSAGLQFVELYMGKQDAPRALIMTAEASAKNNAKLE</sequence>
<keyword evidence="9 12" id="KW-0786">Thiamine pyrophosphate</keyword>
<comment type="similarity">
    <text evidence="3 12">Belongs to the TPP enzyme family.</text>
</comment>
<evidence type="ECO:0000256" key="10">
    <source>
        <dbReference type="ARBA" id="ARBA00023239"/>
    </source>
</evidence>
<dbReference type="InterPro" id="IPR012000">
    <property type="entry name" value="Thiamin_PyroP_enz_cen_dom"/>
</dbReference>
<dbReference type="GO" id="GO:0000287">
    <property type="term" value="F:magnesium ion binding"/>
    <property type="evidence" value="ECO:0007669"/>
    <property type="project" value="InterPro"/>
</dbReference>
<evidence type="ECO:0000256" key="8">
    <source>
        <dbReference type="ARBA" id="ARBA00022842"/>
    </source>
</evidence>
<evidence type="ECO:0000313" key="17">
    <source>
        <dbReference type="Proteomes" id="UP001174694"/>
    </source>
</evidence>
<name>A0AA38RNY6_9PEZI</name>
<feature type="domain" description="Thiamine pyrophosphate enzyme central" evidence="13">
    <location>
        <begin position="212"/>
        <end position="343"/>
    </location>
</feature>
<evidence type="ECO:0000256" key="4">
    <source>
        <dbReference type="ARBA" id="ARBA00013202"/>
    </source>
</evidence>
<reference evidence="16" key="1">
    <citation type="submission" date="2022-07" db="EMBL/GenBank/DDBJ databases">
        <title>Fungi with potential for degradation of polypropylene.</title>
        <authorList>
            <person name="Gostincar C."/>
        </authorList>
    </citation>
    <scope>NUCLEOTIDE SEQUENCE</scope>
    <source>
        <strain evidence="16">EXF-13308</strain>
    </source>
</reference>
<dbReference type="PANTHER" id="PTHR43452">
    <property type="entry name" value="PYRUVATE DECARBOXYLASE"/>
    <property type="match status" value="1"/>
</dbReference>
<evidence type="ECO:0000256" key="11">
    <source>
        <dbReference type="PIRSR" id="PIRSR036565-2"/>
    </source>
</evidence>
<dbReference type="CDD" id="cd02005">
    <property type="entry name" value="TPP_PDC_IPDC"/>
    <property type="match status" value="1"/>
</dbReference>
<evidence type="ECO:0000259" key="13">
    <source>
        <dbReference type="Pfam" id="PF00205"/>
    </source>
</evidence>
<dbReference type="SUPFAM" id="SSF52467">
    <property type="entry name" value="DHS-like NAD/FAD-binding domain"/>
    <property type="match status" value="1"/>
</dbReference>
<dbReference type="GO" id="GO:0005829">
    <property type="term" value="C:cytosol"/>
    <property type="evidence" value="ECO:0007669"/>
    <property type="project" value="TreeGrafter"/>
</dbReference>
<comment type="cofactor">
    <cofactor evidence="2">
        <name>thiamine diphosphate</name>
        <dbReference type="ChEBI" id="CHEBI:58937"/>
    </cofactor>
</comment>
<dbReference type="Proteomes" id="UP001174694">
    <property type="component" value="Unassembled WGS sequence"/>
</dbReference>
<dbReference type="InterPro" id="IPR029035">
    <property type="entry name" value="DHS-like_NAD/FAD-binding_dom"/>
</dbReference>
<keyword evidence="17" id="KW-1185">Reference proteome</keyword>
<dbReference type="GO" id="GO:0030976">
    <property type="term" value="F:thiamine pyrophosphate binding"/>
    <property type="evidence" value="ECO:0007669"/>
    <property type="project" value="InterPro"/>
</dbReference>
<comment type="catalytic activity">
    <reaction evidence="1">
        <text>a 2-oxocarboxylate + H(+) = an aldehyde + CO2</text>
        <dbReference type="Rhea" id="RHEA:11628"/>
        <dbReference type="ChEBI" id="CHEBI:15378"/>
        <dbReference type="ChEBI" id="CHEBI:16526"/>
        <dbReference type="ChEBI" id="CHEBI:17478"/>
        <dbReference type="ChEBI" id="CHEBI:35179"/>
        <dbReference type="EC" id="4.1.1.1"/>
    </reaction>
</comment>
<dbReference type="GO" id="GO:0005634">
    <property type="term" value="C:nucleus"/>
    <property type="evidence" value="ECO:0007669"/>
    <property type="project" value="TreeGrafter"/>
</dbReference>
<comment type="caution">
    <text evidence="16">The sequence shown here is derived from an EMBL/GenBank/DDBJ whole genome shotgun (WGS) entry which is preliminary data.</text>
</comment>
<dbReference type="AlphaFoldDB" id="A0AA38RNY6"/>
<protein>
    <recommendedName>
        <fullName evidence="5">Pyruvate decarboxylase</fullName>
        <ecNumber evidence="4">4.1.1.1</ecNumber>
    </recommendedName>
</protein>
<feature type="binding site" evidence="11">
    <location>
        <position position="480"/>
    </location>
    <ligand>
        <name>Mg(2+)</name>
        <dbReference type="ChEBI" id="CHEBI:18420"/>
    </ligand>
</feature>
<proteinExistence type="inferred from homology"/>
<comment type="cofactor">
    <cofactor evidence="11">
        <name>Mg(2+)</name>
        <dbReference type="ChEBI" id="CHEBI:18420"/>
    </cofactor>
    <text evidence="11">Binds 1 Mg(2+) per subunit.</text>
</comment>
<dbReference type="Gene3D" id="3.40.50.970">
    <property type="match status" value="2"/>
</dbReference>
<dbReference type="Pfam" id="PF02776">
    <property type="entry name" value="TPP_enzyme_N"/>
    <property type="match status" value="1"/>
</dbReference>
<dbReference type="FunFam" id="3.40.50.970:FF:000019">
    <property type="entry name" value="Pyruvate decarboxylase isozyme"/>
    <property type="match status" value="1"/>
</dbReference>
<feature type="domain" description="Thiamine pyrophosphate enzyme TPP-binding" evidence="14">
    <location>
        <begin position="414"/>
        <end position="536"/>
    </location>
</feature>
<dbReference type="PANTHER" id="PTHR43452:SF30">
    <property type="entry name" value="PYRUVATE DECARBOXYLASE ISOZYME 1-RELATED"/>
    <property type="match status" value="1"/>
</dbReference>
<dbReference type="InterPro" id="IPR029061">
    <property type="entry name" value="THDP-binding"/>
</dbReference>
<dbReference type="InterPro" id="IPR011766">
    <property type="entry name" value="TPP_enzyme_TPP-bd"/>
</dbReference>
<evidence type="ECO:0000256" key="5">
    <source>
        <dbReference type="ARBA" id="ARBA00014422"/>
    </source>
</evidence>
<dbReference type="PIRSF" id="PIRSF036565">
    <property type="entry name" value="Pyruvt_ip_decrb"/>
    <property type="match status" value="1"/>
</dbReference>
<evidence type="ECO:0000259" key="15">
    <source>
        <dbReference type="Pfam" id="PF02776"/>
    </source>
</evidence>
<dbReference type="SUPFAM" id="SSF52518">
    <property type="entry name" value="Thiamin diphosphate-binding fold (THDP-binding)"/>
    <property type="match status" value="2"/>
</dbReference>
<evidence type="ECO:0000256" key="12">
    <source>
        <dbReference type="RuleBase" id="RU362132"/>
    </source>
</evidence>
<dbReference type="InterPro" id="IPR012001">
    <property type="entry name" value="Thiamin_PyroP_enz_TPP-bd_dom"/>
</dbReference>
<keyword evidence="6 11" id="KW-0479">Metal-binding</keyword>
<evidence type="ECO:0000256" key="3">
    <source>
        <dbReference type="ARBA" id="ARBA00007812"/>
    </source>
</evidence>
<evidence type="ECO:0000256" key="1">
    <source>
        <dbReference type="ARBA" id="ARBA00001041"/>
    </source>
</evidence>
<accession>A0AA38RNY6</accession>
<gene>
    <name evidence="16" type="ORF">NKR23_g9927</name>
</gene>
<feature type="binding site" evidence="11">
    <location>
        <position position="482"/>
    </location>
    <ligand>
        <name>Mg(2+)</name>
        <dbReference type="ChEBI" id="CHEBI:18420"/>
    </ligand>
</feature>
<evidence type="ECO:0000256" key="2">
    <source>
        <dbReference type="ARBA" id="ARBA00001964"/>
    </source>
</evidence>
<evidence type="ECO:0000313" key="16">
    <source>
        <dbReference type="EMBL" id="KAJ9134759.1"/>
    </source>
</evidence>
<keyword evidence="10" id="KW-0456">Lyase</keyword>
<keyword evidence="8 11" id="KW-0460">Magnesium</keyword>